<organism evidence="2 3">
    <name type="scientific">Plasmodium ovale wallikeri</name>
    <dbReference type="NCBI Taxonomy" id="864142"/>
    <lineage>
        <taxon>Eukaryota</taxon>
        <taxon>Sar</taxon>
        <taxon>Alveolata</taxon>
        <taxon>Apicomplexa</taxon>
        <taxon>Aconoidasida</taxon>
        <taxon>Haemosporida</taxon>
        <taxon>Plasmodiidae</taxon>
        <taxon>Plasmodium</taxon>
        <taxon>Plasmodium (Plasmodium)</taxon>
    </lineage>
</organism>
<proteinExistence type="predicted"/>
<dbReference type="Proteomes" id="UP000078555">
    <property type="component" value="Unassembled WGS sequence"/>
</dbReference>
<protein>
    <submittedName>
        <fullName evidence="2">Uncharacterized protein</fullName>
    </submittedName>
</protein>
<feature type="compositionally biased region" description="Polar residues" evidence="1">
    <location>
        <begin position="24"/>
        <end position="39"/>
    </location>
</feature>
<dbReference type="EMBL" id="FLRD01000698">
    <property type="protein sequence ID" value="SBT55443.1"/>
    <property type="molecule type" value="Genomic_DNA"/>
</dbReference>
<name>A0A1A9AFW3_PLAOA</name>
<dbReference type="AlphaFoldDB" id="A0A1A9AFW3"/>
<evidence type="ECO:0000313" key="3">
    <source>
        <dbReference type="Proteomes" id="UP000078555"/>
    </source>
</evidence>
<accession>A0A1A9AFW3</accession>
<feature type="compositionally biased region" description="Low complexity" evidence="1">
    <location>
        <begin position="1"/>
        <end position="16"/>
    </location>
</feature>
<evidence type="ECO:0000313" key="2">
    <source>
        <dbReference type="EMBL" id="SBT55443.1"/>
    </source>
</evidence>
<evidence type="ECO:0000256" key="1">
    <source>
        <dbReference type="SAM" id="MobiDB-lite"/>
    </source>
</evidence>
<feature type="region of interest" description="Disordered" evidence="1">
    <location>
        <begin position="1"/>
        <end position="39"/>
    </location>
</feature>
<gene>
    <name evidence="2" type="ORF">POVWA1_070040</name>
</gene>
<sequence length="85" mass="9058">MSTSDLTTLSDTFSSTRAPKISDSDSIQTTVSSTTPANETKNCDINLITSITTGGYQGTKLSNDILQNFKPKVTSEESPLLANII</sequence>
<reference evidence="3" key="1">
    <citation type="submission" date="2016-05" db="EMBL/GenBank/DDBJ databases">
        <authorList>
            <person name="Naeem Raeece"/>
        </authorList>
    </citation>
    <scope>NUCLEOTIDE SEQUENCE [LARGE SCALE GENOMIC DNA]</scope>
</reference>
<keyword evidence="3" id="KW-1185">Reference proteome</keyword>